<evidence type="ECO:0000313" key="2">
    <source>
        <dbReference type="Proteomes" id="UP000031670"/>
    </source>
</evidence>
<evidence type="ECO:0000313" key="1">
    <source>
        <dbReference type="EMBL" id="GAM65246.1"/>
    </source>
</evidence>
<gene>
    <name evidence="1" type="ORF">JCM19232_4211</name>
</gene>
<protein>
    <submittedName>
        <fullName evidence="1">Uncharacterized protein</fullName>
    </submittedName>
</protein>
<reference evidence="1 2" key="1">
    <citation type="submission" date="2015-01" db="EMBL/GenBank/DDBJ databases">
        <title>Vibrio sp. C5 JCM 19232 whole genome shotgun sequence.</title>
        <authorList>
            <person name="Sawabe T."/>
            <person name="Meirelles P."/>
            <person name="Feng G."/>
            <person name="Sayaka M."/>
            <person name="Hattori M."/>
            <person name="Ohkuma M."/>
        </authorList>
    </citation>
    <scope>NUCLEOTIDE SEQUENCE [LARGE SCALE GENOMIC DNA]</scope>
    <source>
        <strain evidence="1 2">JCM19232</strain>
    </source>
</reference>
<name>A0A0B8PFZ3_9VIBR</name>
<organism evidence="1 2">
    <name type="scientific">Vibrio ishigakensis</name>
    <dbReference type="NCBI Taxonomy" id="1481914"/>
    <lineage>
        <taxon>Bacteria</taxon>
        <taxon>Pseudomonadati</taxon>
        <taxon>Pseudomonadota</taxon>
        <taxon>Gammaproteobacteria</taxon>
        <taxon>Vibrionales</taxon>
        <taxon>Vibrionaceae</taxon>
        <taxon>Vibrio</taxon>
    </lineage>
</organism>
<proteinExistence type="predicted"/>
<sequence>MPQEKLPVTCSRYAAAKMRNLSDGLKVDTMPLPFLMWAFV</sequence>
<accession>A0A0B8PFZ3</accession>
<reference evidence="1 2" key="2">
    <citation type="submission" date="2015-01" db="EMBL/GenBank/DDBJ databases">
        <authorList>
            <consortium name="NBRP consortium"/>
            <person name="Sawabe T."/>
            <person name="Meirelles P."/>
            <person name="Feng G."/>
            <person name="Sayaka M."/>
            <person name="Hattori M."/>
            <person name="Ohkuma M."/>
        </authorList>
    </citation>
    <scope>NUCLEOTIDE SEQUENCE [LARGE SCALE GENOMIC DNA]</scope>
    <source>
        <strain evidence="1 2">JCM19232</strain>
    </source>
</reference>
<dbReference type="Proteomes" id="UP000031670">
    <property type="component" value="Unassembled WGS sequence"/>
</dbReference>
<dbReference type="AlphaFoldDB" id="A0A0B8PFZ3"/>
<dbReference type="EMBL" id="BBSA01000018">
    <property type="protein sequence ID" value="GAM65246.1"/>
    <property type="molecule type" value="Genomic_DNA"/>
</dbReference>
<comment type="caution">
    <text evidence="1">The sequence shown here is derived from an EMBL/GenBank/DDBJ whole genome shotgun (WGS) entry which is preliminary data.</text>
</comment>